<feature type="region of interest" description="Disordered" evidence="1">
    <location>
        <begin position="304"/>
        <end position="610"/>
    </location>
</feature>
<accession>A0ABR0KZJ5</accession>
<feature type="compositionally biased region" description="Low complexity" evidence="1">
    <location>
        <begin position="520"/>
        <end position="547"/>
    </location>
</feature>
<evidence type="ECO:0000313" key="3">
    <source>
        <dbReference type="Proteomes" id="UP001308179"/>
    </source>
</evidence>
<sequence>MGLDCSRPCHSTIAEFYLPTGWGPNAGGRSHQFPYNVDSWRTTDFDRFGEILTEYYRPRRTTPQSRAGGMMGEGMGIPWGMPGSGMGGYGMPGNNAYYVPWMGGVMNGGGMNGMPGDFQGFNGRGGGGVGGGGGGGRYPTMSDFERMQEQLDERLRLMAEEYQKSMAERDALLFGSDAERRQEQYKLRMMRTLQEMVPQLGQYFAMGGQMGGGMGGGMMGGGMGGPMMGMGGMGGMGGGGLGRGSGMSGMGGGGFGGGSGMGGFGGMGSMGPMMSGGLGGGGGAMSGMSSPMMDIGGGSGGFGGGLGGMRGSRRRGGRKGFNFGGSGASGFGDDDDDDTFGGGALGGSRRRRRRGGFGDDDDDLFAGFGQGRGPSPRDPPPRPRPGPPERGDGPFFDGGGGIGGGGGGLNGAAFDTNPFNNPPPSPRSRPSREEPSLFAPTPGAASIWPSSSPPTPDRPSSTQDSIRAVFGDTPPPSTHASSSPFPTAGEEYRSHPTPSSAPLFSGGGGGGGGNTPGPNPYGNPFGAGFVPSSGAGPSSRPLSPLLGSGSGPAGPTGILRSETRRPGLGVSGSGKNVSFHEEAKLSRSRADEEMRGEAEAGSLPGARDVK</sequence>
<feature type="compositionally biased region" description="Low complexity" evidence="1">
    <location>
        <begin position="478"/>
        <end position="487"/>
    </location>
</feature>
<gene>
    <name evidence="2" type="ORF">LTR32_006236</name>
</gene>
<protein>
    <submittedName>
        <fullName evidence="2">Uncharacterized protein</fullName>
    </submittedName>
</protein>
<dbReference type="Proteomes" id="UP001308179">
    <property type="component" value="Unassembled WGS sequence"/>
</dbReference>
<dbReference type="EMBL" id="JAVRRR010000642">
    <property type="protein sequence ID" value="KAK5141135.1"/>
    <property type="molecule type" value="Genomic_DNA"/>
</dbReference>
<feature type="compositionally biased region" description="Gly residues" evidence="1">
    <location>
        <begin position="396"/>
        <end position="410"/>
    </location>
</feature>
<feature type="compositionally biased region" description="Gly residues" evidence="1">
    <location>
        <begin position="505"/>
        <end position="515"/>
    </location>
</feature>
<comment type="caution">
    <text evidence="2">The sequence shown here is derived from an EMBL/GenBank/DDBJ whole genome shotgun (WGS) entry which is preliminary data.</text>
</comment>
<feature type="compositionally biased region" description="Basic and acidic residues" evidence="1">
    <location>
        <begin position="578"/>
        <end position="598"/>
    </location>
</feature>
<reference evidence="2 3" key="1">
    <citation type="submission" date="2023-08" db="EMBL/GenBank/DDBJ databases">
        <title>Black Yeasts Isolated from many extreme environments.</title>
        <authorList>
            <person name="Coleine C."/>
            <person name="Stajich J.E."/>
            <person name="Selbmann L."/>
        </authorList>
    </citation>
    <scope>NUCLEOTIDE SEQUENCE [LARGE SCALE GENOMIC DNA]</scope>
    <source>
        <strain evidence="2 3">CCFEE 5386</strain>
    </source>
</reference>
<name>A0ABR0KZJ5_9PEZI</name>
<keyword evidence="3" id="KW-1185">Reference proteome</keyword>
<evidence type="ECO:0000313" key="2">
    <source>
        <dbReference type="EMBL" id="KAK5141135.1"/>
    </source>
</evidence>
<proteinExistence type="predicted"/>
<organism evidence="2 3">
    <name type="scientific">Rachicladosporium monterosium</name>
    <dbReference type="NCBI Taxonomy" id="1507873"/>
    <lineage>
        <taxon>Eukaryota</taxon>
        <taxon>Fungi</taxon>
        <taxon>Dikarya</taxon>
        <taxon>Ascomycota</taxon>
        <taxon>Pezizomycotina</taxon>
        <taxon>Dothideomycetes</taxon>
        <taxon>Dothideomycetidae</taxon>
        <taxon>Cladosporiales</taxon>
        <taxon>Cladosporiaceae</taxon>
        <taxon>Rachicladosporium</taxon>
    </lineage>
</organism>
<evidence type="ECO:0000256" key="1">
    <source>
        <dbReference type="SAM" id="MobiDB-lite"/>
    </source>
</evidence>
<feature type="compositionally biased region" description="Pro residues" evidence="1">
    <location>
        <begin position="376"/>
        <end position="386"/>
    </location>
</feature>